<evidence type="ECO:0000256" key="1">
    <source>
        <dbReference type="SAM" id="Phobius"/>
    </source>
</evidence>
<dbReference type="EMBL" id="PYVU01000007">
    <property type="protein sequence ID" value="PTB97701.1"/>
    <property type="molecule type" value="Genomic_DNA"/>
</dbReference>
<protein>
    <submittedName>
        <fullName evidence="2">DUF2752 domain-containing protein</fullName>
    </submittedName>
</protein>
<dbReference type="Proteomes" id="UP000240608">
    <property type="component" value="Unassembled WGS sequence"/>
</dbReference>
<evidence type="ECO:0000313" key="2">
    <source>
        <dbReference type="EMBL" id="PTB97701.1"/>
    </source>
</evidence>
<keyword evidence="1" id="KW-0812">Transmembrane</keyword>
<comment type="caution">
    <text evidence="2">The sequence shown here is derived from an EMBL/GenBank/DDBJ whole genome shotgun (WGS) entry which is preliminary data.</text>
</comment>
<evidence type="ECO:0000313" key="3">
    <source>
        <dbReference type="Proteomes" id="UP000240608"/>
    </source>
</evidence>
<dbReference type="AlphaFoldDB" id="A0A2T4DV37"/>
<gene>
    <name evidence="2" type="ORF">C9994_01625</name>
</gene>
<organism evidence="2 3">
    <name type="scientific">Marivirga lumbricoides</name>
    <dbReference type="NCBI Taxonomy" id="1046115"/>
    <lineage>
        <taxon>Bacteria</taxon>
        <taxon>Pseudomonadati</taxon>
        <taxon>Bacteroidota</taxon>
        <taxon>Cytophagia</taxon>
        <taxon>Cytophagales</taxon>
        <taxon>Marivirgaceae</taxon>
        <taxon>Marivirga</taxon>
    </lineage>
</organism>
<feature type="transmembrane region" description="Helical" evidence="1">
    <location>
        <begin position="74"/>
        <end position="94"/>
    </location>
</feature>
<feature type="transmembrane region" description="Helical" evidence="1">
    <location>
        <begin position="7"/>
        <end position="25"/>
    </location>
</feature>
<sequence>MNKKSLYILIMVISLLSYGWLFFIISGKPTNGSLFTVCFFKSVTSVPCPACGTTRSVVTLLEGNVNNAIMINPFGILAIVLLITLPPWVMYDLIKRRESFYRFYKRAELFVQQKYMASALIMVVIANWVWNIMKEI</sequence>
<accession>A0A2T4DV37</accession>
<dbReference type="Pfam" id="PF10825">
    <property type="entry name" value="DUF2752"/>
    <property type="match status" value="1"/>
</dbReference>
<reference evidence="2 3" key="1">
    <citation type="submission" date="2018-03" db="EMBL/GenBank/DDBJ databases">
        <title>Cross-interface Injection: A General Nanoliter Liquid Handling Method Applied to Single Cells Genome Amplification Automated Nanoliter Liquid Handling Applied to Single Cell Multiple Displacement Amplification.</title>
        <authorList>
            <person name="Yun J."/>
            <person name="Xu P."/>
            <person name="Xu J."/>
            <person name="Dai X."/>
            <person name="Wang Y."/>
            <person name="Zheng X."/>
            <person name="Cao C."/>
            <person name="Yi Q."/>
            <person name="Zhu Y."/>
            <person name="Wang L."/>
            <person name="Dong Z."/>
            <person name="Huang Y."/>
            <person name="Huang L."/>
            <person name="Du W."/>
        </authorList>
    </citation>
    <scope>NUCLEOTIDE SEQUENCE [LARGE SCALE GENOMIC DNA]</scope>
    <source>
        <strain evidence="2 3">Z-D1-2</strain>
    </source>
</reference>
<feature type="transmembrane region" description="Helical" evidence="1">
    <location>
        <begin position="115"/>
        <end position="133"/>
    </location>
</feature>
<dbReference type="InterPro" id="IPR021215">
    <property type="entry name" value="DUF2752"/>
</dbReference>
<keyword evidence="1" id="KW-1133">Transmembrane helix</keyword>
<keyword evidence="1" id="KW-0472">Membrane</keyword>
<proteinExistence type="predicted"/>
<name>A0A2T4DV37_9BACT</name>